<protein>
    <submittedName>
        <fullName evidence="2">Uncharacterized protein</fullName>
    </submittedName>
</protein>
<keyword evidence="1" id="KW-0472">Membrane</keyword>
<dbReference type="Proteomes" id="UP000266673">
    <property type="component" value="Unassembled WGS sequence"/>
</dbReference>
<accession>A0A397UKZ4</accession>
<organism evidence="2 3">
    <name type="scientific">Gigaspora rosea</name>
    <dbReference type="NCBI Taxonomy" id="44941"/>
    <lineage>
        <taxon>Eukaryota</taxon>
        <taxon>Fungi</taxon>
        <taxon>Fungi incertae sedis</taxon>
        <taxon>Mucoromycota</taxon>
        <taxon>Glomeromycotina</taxon>
        <taxon>Glomeromycetes</taxon>
        <taxon>Diversisporales</taxon>
        <taxon>Gigasporaceae</taxon>
        <taxon>Gigaspora</taxon>
    </lineage>
</organism>
<evidence type="ECO:0000313" key="3">
    <source>
        <dbReference type="Proteomes" id="UP000266673"/>
    </source>
</evidence>
<gene>
    <name evidence="2" type="ORF">C2G38_2104870</name>
</gene>
<feature type="transmembrane region" description="Helical" evidence="1">
    <location>
        <begin position="20"/>
        <end position="43"/>
    </location>
</feature>
<keyword evidence="1" id="KW-0812">Transmembrane</keyword>
<feature type="non-terminal residue" evidence="2">
    <location>
        <position position="54"/>
    </location>
</feature>
<proteinExistence type="predicted"/>
<evidence type="ECO:0000256" key="1">
    <source>
        <dbReference type="SAM" id="Phobius"/>
    </source>
</evidence>
<reference evidence="2 3" key="1">
    <citation type="submission" date="2018-06" db="EMBL/GenBank/DDBJ databases">
        <title>Comparative genomics reveals the genomic features of Rhizophagus irregularis, R. cerebriforme, R. diaphanum and Gigaspora rosea, and their symbiotic lifestyle signature.</title>
        <authorList>
            <person name="Morin E."/>
            <person name="San Clemente H."/>
            <person name="Chen E.C.H."/>
            <person name="De La Providencia I."/>
            <person name="Hainaut M."/>
            <person name="Kuo A."/>
            <person name="Kohler A."/>
            <person name="Murat C."/>
            <person name="Tang N."/>
            <person name="Roy S."/>
            <person name="Loubradou J."/>
            <person name="Henrissat B."/>
            <person name="Grigoriev I.V."/>
            <person name="Corradi N."/>
            <person name="Roux C."/>
            <person name="Martin F.M."/>
        </authorList>
    </citation>
    <scope>NUCLEOTIDE SEQUENCE [LARGE SCALE GENOMIC DNA]</scope>
    <source>
        <strain evidence="2 3">DAOM 194757</strain>
    </source>
</reference>
<dbReference type="EMBL" id="QKWP01001194">
    <property type="protein sequence ID" value="RIB10932.1"/>
    <property type="molecule type" value="Genomic_DNA"/>
</dbReference>
<name>A0A397UKZ4_9GLOM</name>
<comment type="caution">
    <text evidence="2">The sequence shown here is derived from an EMBL/GenBank/DDBJ whole genome shotgun (WGS) entry which is preliminary data.</text>
</comment>
<dbReference type="AlphaFoldDB" id="A0A397UKZ4"/>
<keyword evidence="1" id="KW-1133">Transmembrane helix</keyword>
<evidence type="ECO:0000313" key="2">
    <source>
        <dbReference type="EMBL" id="RIB10932.1"/>
    </source>
</evidence>
<keyword evidence="3" id="KW-1185">Reference proteome</keyword>
<sequence length="54" mass="6860">MHFFFFFFYSHAHEVSFFSYFFHLLKRTAAFIHIYVLTFYRFVKKKSFLKKTFL</sequence>